<keyword evidence="1" id="KW-0472">Membrane</keyword>
<keyword evidence="3" id="KW-1185">Reference proteome</keyword>
<protein>
    <submittedName>
        <fullName evidence="2">Uncharacterized protein</fullName>
    </submittedName>
</protein>
<feature type="transmembrane region" description="Helical" evidence="1">
    <location>
        <begin position="12"/>
        <end position="31"/>
    </location>
</feature>
<evidence type="ECO:0000256" key="1">
    <source>
        <dbReference type="SAM" id="Phobius"/>
    </source>
</evidence>
<dbReference type="EMBL" id="RBIQ01000007">
    <property type="protein sequence ID" value="RKR15394.1"/>
    <property type="molecule type" value="Genomic_DNA"/>
</dbReference>
<dbReference type="Proteomes" id="UP000269412">
    <property type="component" value="Unassembled WGS sequence"/>
</dbReference>
<accession>A0A495EER5</accession>
<evidence type="ECO:0000313" key="3">
    <source>
        <dbReference type="Proteomes" id="UP000269412"/>
    </source>
</evidence>
<evidence type="ECO:0000313" key="2">
    <source>
        <dbReference type="EMBL" id="RKR15394.1"/>
    </source>
</evidence>
<organism evidence="2 3">
    <name type="scientific">Maribacter vaceletii</name>
    <dbReference type="NCBI Taxonomy" id="1206816"/>
    <lineage>
        <taxon>Bacteria</taxon>
        <taxon>Pseudomonadati</taxon>
        <taxon>Bacteroidota</taxon>
        <taxon>Flavobacteriia</taxon>
        <taxon>Flavobacteriales</taxon>
        <taxon>Flavobacteriaceae</taxon>
        <taxon>Maribacter</taxon>
    </lineage>
</organism>
<comment type="caution">
    <text evidence="2">The sequence shown here is derived from an EMBL/GenBank/DDBJ whole genome shotgun (WGS) entry which is preliminary data.</text>
</comment>
<keyword evidence="1" id="KW-1133">Transmembrane helix</keyword>
<reference evidence="2 3" key="1">
    <citation type="submission" date="2018-10" db="EMBL/GenBank/DDBJ databases">
        <title>Genomic Encyclopedia of Archaeal and Bacterial Type Strains, Phase II (KMG-II): from individual species to whole genera.</title>
        <authorList>
            <person name="Goeker M."/>
        </authorList>
    </citation>
    <scope>NUCLEOTIDE SEQUENCE [LARGE SCALE GENOMIC DNA]</scope>
    <source>
        <strain evidence="2 3">DSM 25230</strain>
    </source>
</reference>
<dbReference type="AlphaFoldDB" id="A0A495EER5"/>
<name>A0A495EER5_9FLAO</name>
<sequence>MKQRINSKKSGIIYAKIAAVVYVLWGILHLYSAKQVYDLAQSIDEGMIKGRVL</sequence>
<gene>
    <name evidence="2" type="ORF">CLV91_1479</name>
</gene>
<keyword evidence="1" id="KW-0812">Transmembrane</keyword>
<proteinExistence type="predicted"/>
<dbReference type="RefSeq" id="WP_170146712.1">
    <property type="nucleotide sequence ID" value="NZ_RBIQ01000007.1"/>
</dbReference>